<dbReference type="Proteomes" id="UP001281410">
    <property type="component" value="Unassembled WGS sequence"/>
</dbReference>
<evidence type="ECO:0000313" key="3">
    <source>
        <dbReference type="Proteomes" id="UP001281410"/>
    </source>
</evidence>
<comment type="caution">
    <text evidence="2">The sequence shown here is derived from an EMBL/GenBank/DDBJ whole genome shotgun (WGS) entry which is preliminary data.</text>
</comment>
<evidence type="ECO:0000256" key="1">
    <source>
        <dbReference type="SAM" id="Phobius"/>
    </source>
</evidence>
<dbReference type="EMBL" id="JANJYJ010000001">
    <property type="protein sequence ID" value="KAK3228579.1"/>
    <property type="molecule type" value="Genomic_DNA"/>
</dbReference>
<reference evidence="2" key="1">
    <citation type="journal article" date="2023" name="Plant J.">
        <title>Genome sequences and population genomics provide insights into the demographic history, inbreeding, and mutation load of two 'living fossil' tree species of Dipteronia.</title>
        <authorList>
            <person name="Feng Y."/>
            <person name="Comes H.P."/>
            <person name="Chen J."/>
            <person name="Zhu S."/>
            <person name="Lu R."/>
            <person name="Zhang X."/>
            <person name="Li P."/>
            <person name="Qiu J."/>
            <person name="Olsen K.M."/>
            <person name="Qiu Y."/>
        </authorList>
    </citation>
    <scope>NUCLEOTIDE SEQUENCE</scope>
    <source>
        <strain evidence="2">NBL</strain>
    </source>
</reference>
<evidence type="ECO:0000313" key="2">
    <source>
        <dbReference type="EMBL" id="KAK3228579.1"/>
    </source>
</evidence>
<keyword evidence="1" id="KW-0472">Membrane</keyword>
<sequence length="100" mass="11715">MQMFSFSYLYIIIFALILDCDDVFAFGFLSSQKFCSVEALTLTFCFACKRLLVLSSYSHFLLLFISFIESMQVRDLELSFAEVDLPVLLRFSFLKIENRF</sequence>
<feature type="transmembrane region" description="Helical" evidence="1">
    <location>
        <begin position="51"/>
        <end position="68"/>
    </location>
</feature>
<gene>
    <name evidence="2" type="ORF">Dsin_000460</name>
</gene>
<dbReference type="AlphaFoldDB" id="A0AAE0EHT2"/>
<accession>A0AAE0EHT2</accession>
<feature type="transmembrane region" description="Helical" evidence="1">
    <location>
        <begin position="6"/>
        <end position="30"/>
    </location>
</feature>
<organism evidence="2 3">
    <name type="scientific">Dipteronia sinensis</name>
    <dbReference type="NCBI Taxonomy" id="43782"/>
    <lineage>
        <taxon>Eukaryota</taxon>
        <taxon>Viridiplantae</taxon>
        <taxon>Streptophyta</taxon>
        <taxon>Embryophyta</taxon>
        <taxon>Tracheophyta</taxon>
        <taxon>Spermatophyta</taxon>
        <taxon>Magnoliopsida</taxon>
        <taxon>eudicotyledons</taxon>
        <taxon>Gunneridae</taxon>
        <taxon>Pentapetalae</taxon>
        <taxon>rosids</taxon>
        <taxon>malvids</taxon>
        <taxon>Sapindales</taxon>
        <taxon>Sapindaceae</taxon>
        <taxon>Hippocastanoideae</taxon>
        <taxon>Acereae</taxon>
        <taxon>Dipteronia</taxon>
    </lineage>
</organism>
<keyword evidence="3" id="KW-1185">Reference proteome</keyword>
<protein>
    <submittedName>
        <fullName evidence="2">Uncharacterized protein</fullName>
    </submittedName>
</protein>
<proteinExistence type="predicted"/>
<keyword evidence="1" id="KW-0812">Transmembrane</keyword>
<name>A0AAE0EHT2_9ROSI</name>
<keyword evidence="1" id="KW-1133">Transmembrane helix</keyword>